<dbReference type="EMBL" id="WRXO01000007">
    <property type="protein sequence ID" value="MVT43310.1"/>
    <property type="molecule type" value="Genomic_DNA"/>
</dbReference>
<evidence type="ECO:0000313" key="3">
    <source>
        <dbReference type="Proteomes" id="UP000468388"/>
    </source>
</evidence>
<keyword evidence="1" id="KW-1133">Transmembrane helix</keyword>
<sequence>MSHSKYEIRSSQVQEVLSKPPGFITLWGNTLIFLLLIAALLWVFNLQLQVRQTVPCTIESLGAGSSGGRETITIVSSSQLQMPKERKILLILNRDAGMEKPIACTVDRMWSQEGNSYLLISYDSHLLKEMKIARNMTGKIKLETPGAESGFEMLKRKILLR</sequence>
<protein>
    <submittedName>
        <fullName evidence="2">Uncharacterized protein</fullName>
    </submittedName>
</protein>
<accession>A0A6N8JDL3</accession>
<proteinExistence type="predicted"/>
<keyword evidence="1" id="KW-0812">Transmembrane</keyword>
<keyword evidence="3" id="KW-1185">Reference proteome</keyword>
<dbReference type="Proteomes" id="UP000468388">
    <property type="component" value="Unassembled WGS sequence"/>
</dbReference>
<feature type="transmembrane region" description="Helical" evidence="1">
    <location>
        <begin position="21"/>
        <end position="44"/>
    </location>
</feature>
<evidence type="ECO:0000256" key="1">
    <source>
        <dbReference type="SAM" id="Phobius"/>
    </source>
</evidence>
<dbReference type="RefSeq" id="WP_157301920.1">
    <property type="nucleotide sequence ID" value="NZ_BAAAZB010000026.1"/>
</dbReference>
<comment type="caution">
    <text evidence="2">The sequence shown here is derived from an EMBL/GenBank/DDBJ whole genome shotgun (WGS) entry which is preliminary data.</text>
</comment>
<name>A0A6N8JDL3_9BACT</name>
<reference evidence="2 3" key="1">
    <citation type="submission" date="2019-12" db="EMBL/GenBank/DDBJ databases">
        <title>The draft genomic sequence of strain Chitinophaga oryziterrae JCM 16595.</title>
        <authorList>
            <person name="Zhang X."/>
        </authorList>
    </citation>
    <scope>NUCLEOTIDE SEQUENCE [LARGE SCALE GENOMIC DNA]</scope>
    <source>
        <strain evidence="2 3">JCM 16595</strain>
    </source>
</reference>
<keyword evidence="1" id="KW-0472">Membrane</keyword>
<organism evidence="2 3">
    <name type="scientific">Chitinophaga oryziterrae</name>
    <dbReference type="NCBI Taxonomy" id="1031224"/>
    <lineage>
        <taxon>Bacteria</taxon>
        <taxon>Pseudomonadati</taxon>
        <taxon>Bacteroidota</taxon>
        <taxon>Chitinophagia</taxon>
        <taxon>Chitinophagales</taxon>
        <taxon>Chitinophagaceae</taxon>
        <taxon>Chitinophaga</taxon>
    </lineage>
</organism>
<gene>
    <name evidence="2" type="ORF">GO495_22115</name>
</gene>
<dbReference type="AlphaFoldDB" id="A0A6N8JDL3"/>
<evidence type="ECO:0000313" key="2">
    <source>
        <dbReference type="EMBL" id="MVT43310.1"/>
    </source>
</evidence>